<evidence type="ECO:0000256" key="2">
    <source>
        <dbReference type="SAM" id="Phobius"/>
    </source>
</evidence>
<accession>A0AAJ0HSB9</accession>
<reference evidence="3" key="2">
    <citation type="submission" date="2023-06" db="EMBL/GenBank/DDBJ databases">
        <authorList>
            <consortium name="Lawrence Berkeley National Laboratory"/>
            <person name="Haridas S."/>
            <person name="Hensen N."/>
            <person name="Bonometti L."/>
            <person name="Westerberg I."/>
            <person name="Brannstrom I.O."/>
            <person name="Guillou S."/>
            <person name="Cros-Aarteil S."/>
            <person name="Calhoun S."/>
            <person name="Kuo A."/>
            <person name="Mondo S."/>
            <person name="Pangilinan J."/>
            <person name="Riley R."/>
            <person name="Labutti K."/>
            <person name="Andreopoulos B."/>
            <person name="Lipzen A."/>
            <person name="Chen C."/>
            <person name="Yanf M."/>
            <person name="Daum C."/>
            <person name="Ng V."/>
            <person name="Clum A."/>
            <person name="Steindorff A."/>
            <person name="Ohm R."/>
            <person name="Martin F."/>
            <person name="Silar P."/>
            <person name="Natvig D."/>
            <person name="Lalanne C."/>
            <person name="Gautier V."/>
            <person name="Ament-Velasquez S.L."/>
            <person name="Kruys A."/>
            <person name="Hutchinson M.I."/>
            <person name="Powell A.J."/>
            <person name="Barry K."/>
            <person name="Miller A.N."/>
            <person name="Grigoriev I.V."/>
            <person name="Debuchy R."/>
            <person name="Gladieux P."/>
            <person name="Thoren M.H."/>
            <person name="Johannesson H."/>
        </authorList>
    </citation>
    <scope>NUCLEOTIDE SEQUENCE</scope>
    <source>
        <strain evidence="3">CBS 955.72</strain>
    </source>
</reference>
<keyword evidence="2" id="KW-0472">Membrane</keyword>
<feature type="transmembrane region" description="Helical" evidence="2">
    <location>
        <begin position="15"/>
        <end position="36"/>
    </location>
</feature>
<dbReference type="PANTHER" id="PTHR42354:SF1">
    <property type="entry name" value="C2H2-TYPE DOMAIN-CONTAINING PROTEIN"/>
    <property type="match status" value="1"/>
</dbReference>
<dbReference type="AlphaFoldDB" id="A0AAJ0HSB9"/>
<proteinExistence type="predicted"/>
<gene>
    <name evidence="3" type="ORF">B0T25DRAFT_535415</name>
</gene>
<dbReference type="PANTHER" id="PTHR42354">
    <property type="entry name" value="C2H2-TYPE DOMAIN-CONTAINING PROTEIN"/>
    <property type="match status" value="1"/>
</dbReference>
<feature type="compositionally biased region" description="Basic and acidic residues" evidence="1">
    <location>
        <begin position="60"/>
        <end position="83"/>
    </location>
</feature>
<feature type="region of interest" description="Disordered" evidence="1">
    <location>
        <begin position="60"/>
        <end position="84"/>
    </location>
</feature>
<evidence type="ECO:0000313" key="3">
    <source>
        <dbReference type="EMBL" id="KAK3360340.1"/>
    </source>
</evidence>
<comment type="caution">
    <text evidence="3">The sequence shown here is derived from an EMBL/GenBank/DDBJ whole genome shotgun (WGS) entry which is preliminary data.</text>
</comment>
<protein>
    <submittedName>
        <fullName evidence="3">Uncharacterized protein</fullName>
    </submittedName>
</protein>
<evidence type="ECO:0000313" key="4">
    <source>
        <dbReference type="Proteomes" id="UP001275084"/>
    </source>
</evidence>
<feature type="region of interest" description="Disordered" evidence="1">
    <location>
        <begin position="171"/>
        <end position="199"/>
    </location>
</feature>
<keyword evidence="2" id="KW-0812">Transmembrane</keyword>
<keyword evidence="2" id="KW-1133">Transmembrane helix</keyword>
<sequence>MNYASMIEEKNLKKGFILATLASTIAGTFITGINLYDRVAEKRKQGKLDKKQDQRIKDLERRVSRNDDNRPPKRQQIDPDDVRASLNQGNAVVQREYDEHYARLGPGFARGDTTSQLQLQSQIITLQATVIKILQDALYTNTPPDLSKLYNASEFARESTVRVLRDQYRRLLSSPPPRRPAAPIRHTSSTPSLRDAYSTVPVHRRLPPPAEEDKDGPLFCRVAEDLQRTEARVGEVMVGERGDGWACRCGAVLPGRGLTVEGERVVQREYDRGAGEVVEVVEMRTFLVTARFVAKCHREGRGFACWLCRTGRERDTLCHGVNGLVGHVGGKHGVEEWEGEGDIREVS</sequence>
<name>A0AAJ0HSB9_9PEZI</name>
<reference evidence="3" key="1">
    <citation type="journal article" date="2023" name="Mol. Phylogenet. Evol.">
        <title>Genome-scale phylogeny and comparative genomics of the fungal order Sordariales.</title>
        <authorList>
            <person name="Hensen N."/>
            <person name="Bonometti L."/>
            <person name="Westerberg I."/>
            <person name="Brannstrom I.O."/>
            <person name="Guillou S."/>
            <person name="Cros-Aarteil S."/>
            <person name="Calhoun S."/>
            <person name="Haridas S."/>
            <person name="Kuo A."/>
            <person name="Mondo S."/>
            <person name="Pangilinan J."/>
            <person name="Riley R."/>
            <person name="LaButti K."/>
            <person name="Andreopoulos B."/>
            <person name="Lipzen A."/>
            <person name="Chen C."/>
            <person name="Yan M."/>
            <person name="Daum C."/>
            <person name="Ng V."/>
            <person name="Clum A."/>
            <person name="Steindorff A."/>
            <person name="Ohm R.A."/>
            <person name="Martin F."/>
            <person name="Silar P."/>
            <person name="Natvig D.O."/>
            <person name="Lalanne C."/>
            <person name="Gautier V."/>
            <person name="Ament-Velasquez S.L."/>
            <person name="Kruys A."/>
            <person name="Hutchinson M.I."/>
            <person name="Powell A.J."/>
            <person name="Barry K."/>
            <person name="Miller A.N."/>
            <person name="Grigoriev I.V."/>
            <person name="Debuchy R."/>
            <person name="Gladieux P."/>
            <person name="Hiltunen Thoren M."/>
            <person name="Johannesson H."/>
        </authorList>
    </citation>
    <scope>NUCLEOTIDE SEQUENCE</scope>
    <source>
        <strain evidence="3">CBS 955.72</strain>
    </source>
</reference>
<organism evidence="3 4">
    <name type="scientific">Lasiosphaeria hispida</name>
    <dbReference type="NCBI Taxonomy" id="260671"/>
    <lineage>
        <taxon>Eukaryota</taxon>
        <taxon>Fungi</taxon>
        <taxon>Dikarya</taxon>
        <taxon>Ascomycota</taxon>
        <taxon>Pezizomycotina</taxon>
        <taxon>Sordariomycetes</taxon>
        <taxon>Sordariomycetidae</taxon>
        <taxon>Sordariales</taxon>
        <taxon>Lasiosphaeriaceae</taxon>
        <taxon>Lasiosphaeria</taxon>
    </lineage>
</organism>
<keyword evidence="4" id="KW-1185">Reference proteome</keyword>
<dbReference type="Proteomes" id="UP001275084">
    <property type="component" value="Unassembled WGS sequence"/>
</dbReference>
<evidence type="ECO:0000256" key="1">
    <source>
        <dbReference type="SAM" id="MobiDB-lite"/>
    </source>
</evidence>
<dbReference type="EMBL" id="JAUIQD010000002">
    <property type="protein sequence ID" value="KAK3360340.1"/>
    <property type="molecule type" value="Genomic_DNA"/>
</dbReference>